<dbReference type="KEGG" id="vg:40075168"/>
<organism evidence="1 2">
    <name type="scientific">Vibrio phage pTD1</name>
    <dbReference type="NCBI Taxonomy" id="1938577"/>
    <lineage>
        <taxon>Viruses</taxon>
        <taxon>Duplodnaviria</taxon>
        <taxon>Heunggongvirae</taxon>
        <taxon>Uroviricota</taxon>
        <taxon>Caudoviricetes</taxon>
        <taxon>Chimalliviridae</taxon>
        <taxon>Gorgonvirinae</taxon>
        <taxon>Tidunavirus</taxon>
        <taxon>Tidunavirus pTD1</taxon>
    </lineage>
</organism>
<evidence type="ECO:0000313" key="1">
    <source>
        <dbReference type="EMBL" id="BAW98361.1"/>
    </source>
</evidence>
<sequence length="197" mass="22720">MAKPIELVLRALQYVILNMFYYNFKAIVMAGHREITSTNCGSVCLFHAPKSLGGISIHMVRDSKAKYYIEFKNLPYELGPRDVVVKLGTGTHLVNHRVMNDLGVRLNPFLNDSEYRYYMSTLNKYALQYYSEQVTVKTPSYFRRLFGVVETNFDQSFDKANLPGFMGYHYTTWGRLEGESNHVTKVQLYGGISREVK</sequence>
<keyword evidence="2" id="KW-1185">Reference proteome</keyword>
<dbReference type="RefSeq" id="YP_009599439.1">
    <property type="nucleotide sequence ID" value="NC_041916.1"/>
</dbReference>
<dbReference type="OrthoDB" id="22791at10239"/>
<name>A0A1Q2U338_9CAUD</name>
<dbReference type="EMBL" id="AP017972">
    <property type="protein sequence ID" value="BAW98361.1"/>
    <property type="molecule type" value="Genomic_DNA"/>
</dbReference>
<accession>A0A1Q2U338</accession>
<dbReference type="Proteomes" id="UP000221243">
    <property type="component" value="Segment"/>
</dbReference>
<protein>
    <submittedName>
        <fullName evidence="1">Uncharacterized protein</fullName>
    </submittedName>
</protein>
<reference evidence="1 2" key="1">
    <citation type="submission" date="2017-01" db="EMBL/GenBank/DDBJ databases">
        <title>Complete Genome Sequence of Vibrio Parahaemolyticus Bacteriophage pTD1.</title>
        <authorList>
            <person name="Midorikawa Y."/>
            <person name="Sano M."/>
        </authorList>
    </citation>
    <scope>NUCLEOTIDE SEQUENCE [LARGE SCALE GENOMIC DNA]</scope>
    <source>
        <strain evidence="1">PTD1</strain>
    </source>
</reference>
<proteinExistence type="predicted"/>
<evidence type="ECO:0000313" key="2">
    <source>
        <dbReference type="Proteomes" id="UP000221243"/>
    </source>
</evidence>
<dbReference type="GeneID" id="40075168"/>